<evidence type="ECO:0000256" key="2">
    <source>
        <dbReference type="RuleBase" id="RU000393"/>
    </source>
</evidence>
<accession>A0A937D1D5</accession>
<dbReference type="Gene3D" id="2.60.40.200">
    <property type="entry name" value="Superoxide dismutase, copper/zinc binding domain"/>
    <property type="match status" value="1"/>
</dbReference>
<name>A0A937D1D5_9BURK</name>
<comment type="similarity">
    <text evidence="1 2">Belongs to the Cu-Zn superoxide dismutase family.</text>
</comment>
<reference evidence="6" key="1">
    <citation type="submission" date="2021-01" db="EMBL/GenBank/DDBJ databases">
        <title>Ramlibacter sp. strain AW1 16S ribosomal RNA gene Genome sequencing and assembly.</title>
        <authorList>
            <person name="Kang M."/>
        </authorList>
    </citation>
    <scope>NUCLEOTIDE SEQUENCE</scope>
    <source>
        <strain evidence="6">AW1</strain>
    </source>
</reference>
<feature type="signal peptide" evidence="4">
    <location>
        <begin position="1"/>
        <end position="24"/>
    </location>
</feature>
<dbReference type="Proteomes" id="UP000613011">
    <property type="component" value="Unassembled WGS sequence"/>
</dbReference>
<comment type="catalytic activity">
    <reaction evidence="2">
        <text>2 superoxide + 2 H(+) = H2O2 + O2</text>
        <dbReference type="Rhea" id="RHEA:20696"/>
        <dbReference type="ChEBI" id="CHEBI:15378"/>
        <dbReference type="ChEBI" id="CHEBI:15379"/>
        <dbReference type="ChEBI" id="CHEBI:16240"/>
        <dbReference type="ChEBI" id="CHEBI:18421"/>
        <dbReference type="EC" id="1.15.1.1"/>
    </reaction>
</comment>
<dbReference type="GO" id="GO:0005507">
    <property type="term" value="F:copper ion binding"/>
    <property type="evidence" value="ECO:0007669"/>
    <property type="project" value="InterPro"/>
</dbReference>
<keyword evidence="4" id="KW-0732">Signal</keyword>
<keyword evidence="2" id="KW-0186">Copper</keyword>
<dbReference type="InterPro" id="IPR018152">
    <property type="entry name" value="SOD_Cu/Zn_BS"/>
</dbReference>
<dbReference type="InterPro" id="IPR024134">
    <property type="entry name" value="SOD_Cu/Zn_/chaperone"/>
</dbReference>
<organism evidence="6 7">
    <name type="scientific">Ramlibacter aurantiacus</name>
    <dbReference type="NCBI Taxonomy" id="2801330"/>
    <lineage>
        <taxon>Bacteria</taxon>
        <taxon>Pseudomonadati</taxon>
        <taxon>Pseudomonadota</taxon>
        <taxon>Betaproteobacteria</taxon>
        <taxon>Burkholderiales</taxon>
        <taxon>Comamonadaceae</taxon>
        <taxon>Ramlibacter</taxon>
    </lineage>
</organism>
<evidence type="ECO:0000256" key="1">
    <source>
        <dbReference type="ARBA" id="ARBA00010457"/>
    </source>
</evidence>
<sequence length="176" mass="17613">MNLSTLLAAALAALVLGACSSVELGPSQATALATLRPTAGNQVSGVTRFTQTAGGLRLSGEVRGLAPDSEHGFHVHERGDCSAPDAMSAGGHFNPGGAPHGGPTTPARHAGDLPNLRADAQGVARIDTLLPGLTVTAGPASVVGRALVVHRNPDDYRSQPSGDSGARVACAVISRS</sequence>
<feature type="region of interest" description="Disordered" evidence="3">
    <location>
        <begin position="79"/>
        <end position="113"/>
    </location>
</feature>
<comment type="caution">
    <text evidence="6">The sequence shown here is derived from an EMBL/GenBank/DDBJ whole genome shotgun (WGS) entry which is preliminary data.</text>
</comment>
<dbReference type="PANTHER" id="PTHR10003">
    <property type="entry name" value="SUPEROXIDE DISMUTASE CU-ZN -RELATED"/>
    <property type="match status" value="1"/>
</dbReference>
<gene>
    <name evidence="6" type="ORF">JI739_08650</name>
</gene>
<feature type="chain" id="PRO_5037435977" description="Superoxide dismutase [Cu-Zn]" evidence="4">
    <location>
        <begin position="25"/>
        <end position="176"/>
    </location>
</feature>
<evidence type="ECO:0000259" key="5">
    <source>
        <dbReference type="Pfam" id="PF00080"/>
    </source>
</evidence>
<dbReference type="Pfam" id="PF00080">
    <property type="entry name" value="Sod_Cu"/>
    <property type="match status" value="1"/>
</dbReference>
<dbReference type="GO" id="GO:0004784">
    <property type="term" value="F:superoxide dismutase activity"/>
    <property type="evidence" value="ECO:0007669"/>
    <property type="project" value="UniProtKB-EC"/>
</dbReference>
<evidence type="ECO:0000313" key="7">
    <source>
        <dbReference type="Proteomes" id="UP000613011"/>
    </source>
</evidence>
<dbReference type="PROSITE" id="PS00332">
    <property type="entry name" value="SOD_CU_ZN_2"/>
    <property type="match status" value="1"/>
</dbReference>
<keyword evidence="7" id="KW-1185">Reference proteome</keyword>
<dbReference type="EC" id="1.15.1.1" evidence="2"/>
<dbReference type="InterPro" id="IPR036423">
    <property type="entry name" value="SOD-like_Cu/Zn_dom_sf"/>
</dbReference>
<dbReference type="EMBL" id="JAEQNA010000002">
    <property type="protein sequence ID" value="MBL0420409.1"/>
    <property type="molecule type" value="Genomic_DNA"/>
</dbReference>
<protein>
    <recommendedName>
        <fullName evidence="2">Superoxide dismutase [Cu-Zn]</fullName>
        <ecNumber evidence="2">1.15.1.1</ecNumber>
    </recommendedName>
</protein>
<dbReference type="AlphaFoldDB" id="A0A937D1D5"/>
<proteinExistence type="inferred from homology"/>
<keyword evidence="2" id="KW-0862">Zinc</keyword>
<evidence type="ECO:0000313" key="6">
    <source>
        <dbReference type="EMBL" id="MBL0420409.1"/>
    </source>
</evidence>
<keyword evidence="2" id="KW-0560">Oxidoreductase</keyword>
<dbReference type="InterPro" id="IPR001424">
    <property type="entry name" value="SOD_Cu_Zn_dom"/>
</dbReference>
<dbReference type="SUPFAM" id="SSF49329">
    <property type="entry name" value="Cu,Zn superoxide dismutase-like"/>
    <property type="match status" value="1"/>
</dbReference>
<feature type="compositionally biased region" description="Low complexity" evidence="3">
    <location>
        <begin position="95"/>
        <end position="107"/>
    </location>
</feature>
<comment type="function">
    <text evidence="2">Destroys radicals which are normally produced within the cells and which are toxic to biological systems.</text>
</comment>
<evidence type="ECO:0000256" key="4">
    <source>
        <dbReference type="SAM" id="SignalP"/>
    </source>
</evidence>
<dbReference type="CDD" id="cd00305">
    <property type="entry name" value="Cu-Zn_Superoxide_Dismutase"/>
    <property type="match status" value="1"/>
</dbReference>
<dbReference type="PRINTS" id="PR00068">
    <property type="entry name" value="CUZNDISMTASE"/>
</dbReference>
<dbReference type="PROSITE" id="PS00087">
    <property type="entry name" value="SOD_CU_ZN_1"/>
    <property type="match status" value="1"/>
</dbReference>
<evidence type="ECO:0000256" key="3">
    <source>
        <dbReference type="SAM" id="MobiDB-lite"/>
    </source>
</evidence>
<comment type="cofactor">
    <cofactor evidence="2">
        <name>Cu cation</name>
        <dbReference type="ChEBI" id="CHEBI:23378"/>
    </cofactor>
    <text evidence="2">Binds 1 copper ion per subunit.</text>
</comment>
<keyword evidence="2" id="KW-0479">Metal-binding</keyword>
<comment type="cofactor">
    <cofactor evidence="2">
        <name>Zn(2+)</name>
        <dbReference type="ChEBI" id="CHEBI:29105"/>
    </cofactor>
    <text evidence="2">Binds 1 zinc ion per subunit.</text>
</comment>
<dbReference type="RefSeq" id="WP_201683490.1">
    <property type="nucleotide sequence ID" value="NZ_JAEQNA010000002.1"/>
</dbReference>
<feature type="domain" description="Superoxide dismutase copper/zinc binding" evidence="5">
    <location>
        <begin position="43"/>
        <end position="173"/>
    </location>
</feature>